<dbReference type="InterPro" id="IPR045851">
    <property type="entry name" value="AMP-bd_C_sf"/>
</dbReference>
<dbReference type="PANTHER" id="PTHR24096:SF149">
    <property type="entry name" value="AMP-BINDING DOMAIN-CONTAINING PROTEIN-RELATED"/>
    <property type="match status" value="1"/>
</dbReference>
<comment type="caution">
    <text evidence="3">The sequence shown here is derived from an EMBL/GenBank/DDBJ whole genome shotgun (WGS) entry which is preliminary data.</text>
</comment>
<reference evidence="3" key="1">
    <citation type="submission" date="2022-11" db="EMBL/GenBank/DDBJ databases">
        <authorList>
            <person name="Petersen C."/>
        </authorList>
    </citation>
    <scope>NUCLEOTIDE SEQUENCE</scope>
    <source>
        <strain evidence="3">IBT 30069</strain>
    </source>
</reference>
<evidence type="ECO:0000256" key="1">
    <source>
        <dbReference type="ARBA" id="ARBA00006432"/>
    </source>
</evidence>
<dbReference type="Proteomes" id="UP001149165">
    <property type="component" value="Unassembled WGS sequence"/>
</dbReference>
<dbReference type="SUPFAM" id="SSF56801">
    <property type="entry name" value="Acetyl-CoA synthetase-like"/>
    <property type="match status" value="1"/>
</dbReference>
<evidence type="ECO:0000313" key="3">
    <source>
        <dbReference type="EMBL" id="KAJ5096756.1"/>
    </source>
</evidence>
<dbReference type="Gene3D" id="3.30.300.30">
    <property type="match status" value="1"/>
</dbReference>
<dbReference type="EMBL" id="JAPQKH010000005">
    <property type="protein sequence ID" value="KAJ5096756.1"/>
    <property type="molecule type" value="Genomic_DNA"/>
</dbReference>
<reference evidence="3" key="2">
    <citation type="journal article" date="2023" name="IMA Fungus">
        <title>Comparative genomic study of the Penicillium genus elucidates a diverse pangenome and 15 lateral gene transfer events.</title>
        <authorList>
            <person name="Petersen C."/>
            <person name="Sorensen T."/>
            <person name="Nielsen M.R."/>
            <person name="Sondergaard T.E."/>
            <person name="Sorensen J.L."/>
            <person name="Fitzpatrick D.A."/>
            <person name="Frisvad J.C."/>
            <person name="Nielsen K.L."/>
        </authorList>
    </citation>
    <scope>NUCLEOTIDE SEQUENCE</scope>
    <source>
        <strain evidence="3">IBT 30069</strain>
    </source>
</reference>
<dbReference type="OrthoDB" id="4338414at2759"/>
<dbReference type="Gene3D" id="2.30.38.10">
    <property type="entry name" value="Luciferase, Domain 3"/>
    <property type="match status" value="1"/>
</dbReference>
<evidence type="ECO:0000313" key="4">
    <source>
        <dbReference type="Proteomes" id="UP001149165"/>
    </source>
</evidence>
<keyword evidence="2" id="KW-0436">Ligase</keyword>
<accession>A0A9W9FAN6</accession>
<dbReference type="PANTHER" id="PTHR24096">
    <property type="entry name" value="LONG-CHAIN-FATTY-ACID--COA LIGASE"/>
    <property type="match status" value="1"/>
</dbReference>
<evidence type="ECO:0000256" key="2">
    <source>
        <dbReference type="ARBA" id="ARBA00022598"/>
    </source>
</evidence>
<dbReference type="GO" id="GO:0016405">
    <property type="term" value="F:CoA-ligase activity"/>
    <property type="evidence" value="ECO:0007669"/>
    <property type="project" value="TreeGrafter"/>
</dbReference>
<name>A0A9W9FAN6_9EURO</name>
<keyword evidence="4" id="KW-1185">Reference proteome</keyword>
<organism evidence="3 4">
    <name type="scientific">Penicillium angulare</name>
    <dbReference type="NCBI Taxonomy" id="116970"/>
    <lineage>
        <taxon>Eukaryota</taxon>
        <taxon>Fungi</taxon>
        <taxon>Dikarya</taxon>
        <taxon>Ascomycota</taxon>
        <taxon>Pezizomycotina</taxon>
        <taxon>Eurotiomycetes</taxon>
        <taxon>Eurotiomycetidae</taxon>
        <taxon>Eurotiales</taxon>
        <taxon>Aspergillaceae</taxon>
        <taxon>Penicillium</taxon>
    </lineage>
</organism>
<sequence>MKLSEGEKCELLLKGPRVMLYYLNDEKATKAAFDENGFFRTGDLAHMEGDGFIFDGRASLNFYAYGVPVLPVENGINSLPYVAEGAVVAVPDSGCANQLGALIRLKQDTGEISLQQLRADLAKSLPA</sequence>
<gene>
    <name evidence="3" type="ORF">N7456_007477</name>
</gene>
<proteinExistence type="inferred from homology"/>
<protein>
    <submittedName>
        <fullName evidence="3">Acetyl-CoA synthetase-like protein</fullName>
    </submittedName>
</protein>
<dbReference type="AlphaFoldDB" id="A0A9W9FAN6"/>
<comment type="similarity">
    <text evidence="1">Belongs to the ATP-dependent AMP-binding enzyme family.</text>
</comment>